<dbReference type="GeneID" id="25410318"/>
<dbReference type="AlphaFoldDB" id="A0A074WL03"/>
<evidence type="ECO:0000313" key="4">
    <source>
        <dbReference type="Proteomes" id="UP000027730"/>
    </source>
</evidence>
<name>A0A074WL03_9PEZI</name>
<reference evidence="3 4" key="1">
    <citation type="journal article" date="2014" name="BMC Genomics">
        <title>Genome sequencing of four Aureobasidium pullulans varieties: biotechnological potential, stress tolerance, and description of new species.</title>
        <authorList>
            <person name="Gostin Ar C."/>
            <person name="Ohm R.A."/>
            <person name="Kogej T."/>
            <person name="Sonjak S."/>
            <person name="Turk M."/>
            <person name="Zajc J."/>
            <person name="Zalar P."/>
            <person name="Grube M."/>
            <person name="Sun H."/>
            <person name="Han J."/>
            <person name="Sharma A."/>
            <person name="Chiniquy J."/>
            <person name="Ngan C.Y."/>
            <person name="Lipzen A."/>
            <person name="Barry K."/>
            <person name="Grigoriev I.V."/>
            <person name="Gunde-Cimerman N."/>
        </authorList>
    </citation>
    <scope>NUCLEOTIDE SEQUENCE [LARGE SCALE GENOMIC DNA]</scope>
    <source>
        <strain evidence="3 4">CBS 147.97</strain>
    </source>
</reference>
<evidence type="ECO:0000313" key="3">
    <source>
        <dbReference type="EMBL" id="KEQ73773.1"/>
    </source>
</evidence>
<organism evidence="3 4">
    <name type="scientific">Aureobasidium namibiae CBS 147.97</name>
    <dbReference type="NCBI Taxonomy" id="1043004"/>
    <lineage>
        <taxon>Eukaryota</taxon>
        <taxon>Fungi</taxon>
        <taxon>Dikarya</taxon>
        <taxon>Ascomycota</taxon>
        <taxon>Pezizomycotina</taxon>
        <taxon>Dothideomycetes</taxon>
        <taxon>Dothideomycetidae</taxon>
        <taxon>Dothideales</taxon>
        <taxon>Saccotheciaceae</taxon>
        <taxon>Aureobasidium</taxon>
    </lineage>
</organism>
<proteinExistence type="predicted"/>
<dbReference type="HOGENOM" id="CLU_402224_0_0_1"/>
<feature type="chain" id="PRO_5001701563" description="CBM-cenC domain-containing protein" evidence="2">
    <location>
        <begin position="23"/>
        <end position="660"/>
    </location>
</feature>
<feature type="region of interest" description="Disordered" evidence="1">
    <location>
        <begin position="104"/>
        <end position="128"/>
    </location>
</feature>
<sequence length="660" mass="67128">MHIPTVQSLVCLSLLAFPYASAAPLDEQLSPRAATTCNANDVKTVVNSNKQPITYCKSWLSSKNSKSTVKGLNVAQVSNACKCIQASASSSSVAAAKKTTSIKKMSSSTKKITSSTRKTTSSTKKSTSSIKTALKQVSISTKASSSIKSSTSTKKTSVSSKPSSTLKSSTSSKMSTSQKATTKSTSVTSPKSTPISASTKQSSSSSRSTTKISSSASPKLPTSSASSKLSTSSSSLLRSSTSSATPSSASGTFSASMFPMDPVTSVTVNQKAPTGVSTRSSSDIQTSSSTIDSSPTSSPSANTKNVSAGSNIIINGNFNQGSTTGWHGARAFGTKFGVASLAGDSNYEALVKYALAANDNASGQLYQNVTIPANSDWQLNANVFINYPTGLPVGVSCVVKYSLGDDSMILKQYGVASASGAVLSDTASGTLSQGFTGRFMIDTYCNSASSSAASFVLGFGNIQLSISDAGTAAQAAATTAAATVSSPSSTTSSAASAASTTGTNMLTNGNFGTGDFSSWALFRLGNPTFAIQGNPGSYVSVLTFPAGGDSNNQAALLQQPATAQSGKTYSMSMGLLLNYPNGLPNDGSSCSLQVYFVDSNGFGVSFAQTSYKNGDAAFQSVTGSGSVNNGFSGNFNILIRCYGSASAIVAGVEDVQLIES</sequence>
<gene>
    <name evidence="3" type="ORF">M436DRAFT_45318</name>
</gene>
<dbReference type="Proteomes" id="UP000027730">
    <property type="component" value="Unassembled WGS sequence"/>
</dbReference>
<evidence type="ECO:0008006" key="5">
    <source>
        <dbReference type="Google" id="ProtNLM"/>
    </source>
</evidence>
<dbReference type="EMBL" id="KL584708">
    <property type="protein sequence ID" value="KEQ73773.1"/>
    <property type="molecule type" value="Genomic_DNA"/>
</dbReference>
<feature type="compositionally biased region" description="Low complexity" evidence="1">
    <location>
        <begin position="277"/>
        <end position="300"/>
    </location>
</feature>
<dbReference type="STRING" id="1043004.A0A074WL03"/>
<feature type="region of interest" description="Disordered" evidence="1">
    <location>
        <begin position="145"/>
        <end position="251"/>
    </location>
</feature>
<feature type="signal peptide" evidence="2">
    <location>
        <begin position="1"/>
        <end position="22"/>
    </location>
</feature>
<evidence type="ECO:0000256" key="1">
    <source>
        <dbReference type="SAM" id="MobiDB-lite"/>
    </source>
</evidence>
<protein>
    <recommendedName>
        <fullName evidence="5">CBM-cenC domain-containing protein</fullName>
    </recommendedName>
</protein>
<keyword evidence="4" id="KW-1185">Reference proteome</keyword>
<dbReference type="OrthoDB" id="3935518at2759"/>
<keyword evidence="2" id="KW-0732">Signal</keyword>
<dbReference type="RefSeq" id="XP_013428016.1">
    <property type="nucleotide sequence ID" value="XM_013572562.1"/>
</dbReference>
<feature type="region of interest" description="Disordered" evidence="1">
    <location>
        <begin position="269"/>
        <end position="305"/>
    </location>
</feature>
<accession>A0A074WL03</accession>
<evidence type="ECO:0000256" key="2">
    <source>
        <dbReference type="SAM" id="SignalP"/>
    </source>
</evidence>
<dbReference type="Gene3D" id="2.60.120.260">
    <property type="entry name" value="Galactose-binding domain-like"/>
    <property type="match status" value="1"/>
</dbReference>